<dbReference type="EMBL" id="JAVRRT010000004">
    <property type="protein sequence ID" value="KAK5172620.1"/>
    <property type="molecule type" value="Genomic_DNA"/>
</dbReference>
<protein>
    <submittedName>
        <fullName evidence="2">Uncharacterized protein</fullName>
    </submittedName>
</protein>
<comment type="caution">
    <text evidence="2">The sequence shown here is derived from an EMBL/GenBank/DDBJ whole genome shotgun (WGS) entry which is preliminary data.</text>
</comment>
<name>A0AAV9PJW7_9PEZI</name>
<proteinExistence type="predicted"/>
<gene>
    <name evidence="2" type="ORF">LTR77_002740</name>
</gene>
<sequence length="243" mass="26591">MADDALTRQSQSVQPAWDWEEPRIADAAEAAALARVVTCWFAQLTPGSWLAAELSVIPEKLVWRTFQPPGLAISGDGLCGPEFTVAGSMGAVEGQEQMATPAPPPYRRETPPSEASLPAEATSNALQLSTGDISGLRAQILDNAHTLWVLHYTYWRPFPDNIHLITRKSRTPNKTEAVILSWQPGSSRPGAGVRTRGSFSIFVHGPEAESSEGALKALLTKMEGMIGARWDRYEFDMKNFIDK</sequence>
<dbReference type="RefSeq" id="XP_064661338.1">
    <property type="nucleotide sequence ID" value="XM_064799999.1"/>
</dbReference>
<feature type="region of interest" description="Disordered" evidence="1">
    <location>
        <begin position="95"/>
        <end position="119"/>
    </location>
</feature>
<evidence type="ECO:0000313" key="2">
    <source>
        <dbReference type="EMBL" id="KAK5172620.1"/>
    </source>
</evidence>
<evidence type="ECO:0000256" key="1">
    <source>
        <dbReference type="SAM" id="MobiDB-lite"/>
    </source>
</evidence>
<reference evidence="2 3" key="1">
    <citation type="submission" date="2023-08" db="EMBL/GenBank/DDBJ databases">
        <title>Black Yeasts Isolated from many extreme environments.</title>
        <authorList>
            <person name="Coleine C."/>
            <person name="Stajich J.E."/>
            <person name="Selbmann L."/>
        </authorList>
    </citation>
    <scope>NUCLEOTIDE SEQUENCE [LARGE SCALE GENOMIC DNA]</scope>
    <source>
        <strain evidence="2 3">CCFEE 5935</strain>
    </source>
</reference>
<accession>A0AAV9PJW7</accession>
<dbReference type="AlphaFoldDB" id="A0AAV9PJW7"/>
<dbReference type="Proteomes" id="UP001337655">
    <property type="component" value="Unassembled WGS sequence"/>
</dbReference>
<organism evidence="2 3">
    <name type="scientific">Saxophila tyrrhenica</name>
    <dbReference type="NCBI Taxonomy" id="1690608"/>
    <lineage>
        <taxon>Eukaryota</taxon>
        <taxon>Fungi</taxon>
        <taxon>Dikarya</taxon>
        <taxon>Ascomycota</taxon>
        <taxon>Pezizomycotina</taxon>
        <taxon>Dothideomycetes</taxon>
        <taxon>Dothideomycetidae</taxon>
        <taxon>Mycosphaerellales</taxon>
        <taxon>Extremaceae</taxon>
        <taxon>Saxophila</taxon>
    </lineage>
</organism>
<dbReference type="GeneID" id="89924087"/>
<keyword evidence="3" id="KW-1185">Reference proteome</keyword>
<evidence type="ECO:0000313" key="3">
    <source>
        <dbReference type="Proteomes" id="UP001337655"/>
    </source>
</evidence>